<comment type="similarity">
    <text evidence="6">Belongs to the AAA ATPase family. Highly divergent.</text>
</comment>
<dbReference type="Gene3D" id="3.40.50.300">
    <property type="entry name" value="P-loop containing nucleotide triphosphate hydrolases"/>
    <property type="match status" value="1"/>
</dbReference>
<dbReference type="CDD" id="cd19507">
    <property type="entry name" value="RecA-like_Ycf46-like"/>
    <property type="match status" value="1"/>
</dbReference>
<dbReference type="Pfam" id="PF00004">
    <property type="entry name" value="AAA"/>
    <property type="match status" value="1"/>
</dbReference>
<dbReference type="GO" id="GO:0005524">
    <property type="term" value="F:ATP binding"/>
    <property type="evidence" value="ECO:0007669"/>
    <property type="project" value="UniProtKB-KW"/>
</dbReference>
<dbReference type="PANTHER" id="PTHR42960:SF1">
    <property type="entry name" value="YCF46 PROTEIN"/>
    <property type="match status" value="1"/>
</dbReference>
<accession>A0A8F0FAK8</accession>
<evidence type="ECO:0000256" key="7">
    <source>
        <dbReference type="ARBA" id="ARBA00040480"/>
    </source>
</evidence>
<dbReference type="EMBL" id="MZ156041">
    <property type="protein sequence ID" value="QWK43647.1"/>
    <property type="molecule type" value="Genomic_DNA"/>
</dbReference>
<dbReference type="GO" id="GO:0009507">
    <property type="term" value="C:chloroplast"/>
    <property type="evidence" value="ECO:0007669"/>
    <property type="project" value="UniProtKB-SubCell"/>
</dbReference>
<sequence length="493" mass="56819">MTFQEELIILLKARYPILYILTIEEDRLEYSIRDLIDNDVDTYSNLYIWDFIDGYSLNHIKNEFGKRNPLEALEFIEQVNSNTPSIFILKDFKRFIQDLTISRKLRNTLRVLKVQPKTLIIIDSEVQIPNDLKDHITIIKFNLPTSKEIKNELLHLTESIDDHEKVKLPIMEKIIHACQGLSLEKIRRVLAKAIVIYKKLDENSIPIILGEKRQVISQTELLEFWSVNVKLKDVGGAYNLKKWLNARTEIFTEKAVNYGLVTPKGVLIIGMQGSGKSLIAKAVAFEWQLPLLRLDVGRLFAGVVGESESRVREMIGIAESLAPCVLWVDEIDKAFTDSEQNFDSGTTTRVLATFVTWLGEKTVPVFVIATANDIFSLPVEILRKGRFDEIFFLGIPTEKERQLIYEVHLKRFRPDTWETYDSKRLSERARKFSGAEIEQTIIDAMYVAFSENREFTTNDVLIAIKETVPILDIDPQRTRLIQNWATSGRIRLA</sequence>
<evidence type="ECO:0000256" key="2">
    <source>
        <dbReference type="ARBA" id="ARBA00022528"/>
    </source>
</evidence>
<organism evidence="9">
    <name type="scientific">Desmarestia aculeata</name>
    <dbReference type="NCBI Taxonomy" id="62298"/>
    <lineage>
        <taxon>Eukaryota</taxon>
        <taxon>Sar</taxon>
        <taxon>Stramenopiles</taxon>
        <taxon>Ochrophyta</taxon>
        <taxon>PX clade</taxon>
        <taxon>Phaeophyceae</taxon>
        <taxon>Desmarestiales</taxon>
        <taxon>Desmarestiaceae</taxon>
        <taxon>Desmarestia</taxon>
    </lineage>
</organism>
<feature type="domain" description="AAA+ ATPase" evidence="8">
    <location>
        <begin position="262"/>
        <end position="397"/>
    </location>
</feature>
<keyword evidence="4" id="KW-0547">Nucleotide-binding</keyword>
<evidence type="ECO:0000256" key="3">
    <source>
        <dbReference type="ARBA" id="ARBA00022640"/>
    </source>
</evidence>
<dbReference type="InterPro" id="IPR003959">
    <property type="entry name" value="ATPase_AAA_core"/>
</dbReference>
<proteinExistence type="inferred from homology"/>
<keyword evidence="2" id="KW-0150">Chloroplast</keyword>
<gene>
    <name evidence="9" type="primary">ycf46</name>
</gene>
<keyword evidence="3 9" id="KW-0934">Plastid</keyword>
<geneLocation type="plastid" evidence="9"/>
<reference evidence="9" key="1">
    <citation type="journal article" date="2021" name="Genome Biol. Evol.">
        <title>Genomic rearrangements and sequence evolution across brown algal organelles.</title>
        <authorList>
            <person name="Starko S."/>
            <person name="Bringloe T.T."/>
            <person name="Gomez M.S."/>
            <person name="Darby H."/>
            <person name="Graham S.W."/>
            <person name="Martone P.T."/>
        </authorList>
    </citation>
    <scope>NUCLEOTIDE SEQUENCE</scope>
</reference>
<evidence type="ECO:0000313" key="9">
    <source>
        <dbReference type="EMBL" id="QWK43647.1"/>
    </source>
</evidence>
<dbReference type="InterPro" id="IPR027417">
    <property type="entry name" value="P-loop_NTPase"/>
</dbReference>
<protein>
    <recommendedName>
        <fullName evidence="7">Uncharacterized AAA domain-containing protein ycf46</fullName>
    </recommendedName>
</protein>
<evidence type="ECO:0000256" key="6">
    <source>
        <dbReference type="ARBA" id="ARBA00038088"/>
    </source>
</evidence>
<dbReference type="Gene3D" id="1.10.8.60">
    <property type="match status" value="1"/>
</dbReference>
<dbReference type="SUPFAM" id="SSF52540">
    <property type="entry name" value="P-loop containing nucleoside triphosphate hydrolases"/>
    <property type="match status" value="2"/>
</dbReference>
<dbReference type="InterPro" id="IPR003593">
    <property type="entry name" value="AAA+_ATPase"/>
</dbReference>
<keyword evidence="5" id="KW-0067">ATP-binding</keyword>
<evidence type="ECO:0000256" key="5">
    <source>
        <dbReference type="ARBA" id="ARBA00022840"/>
    </source>
</evidence>
<comment type="subcellular location">
    <subcellularLocation>
        <location evidence="1">Plastid</location>
        <location evidence="1">Chloroplast</location>
    </subcellularLocation>
</comment>
<evidence type="ECO:0000259" key="8">
    <source>
        <dbReference type="SMART" id="SM00382"/>
    </source>
</evidence>
<name>A0A8F0FAK8_9PHAE</name>
<dbReference type="InterPro" id="IPR052381">
    <property type="entry name" value="AAA_domain_protein"/>
</dbReference>
<dbReference type="GO" id="GO:0016887">
    <property type="term" value="F:ATP hydrolysis activity"/>
    <property type="evidence" value="ECO:0007669"/>
    <property type="project" value="InterPro"/>
</dbReference>
<dbReference type="AlphaFoldDB" id="A0A8F0FAK8"/>
<dbReference type="SMART" id="SM00382">
    <property type="entry name" value="AAA"/>
    <property type="match status" value="1"/>
</dbReference>
<evidence type="ECO:0000256" key="4">
    <source>
        <dbReference type="ARBA" id="ARBA00022741"/>
    </source>
</evidence>
<dbReference type="PANTHER" id="PTHR42960">
    <property type="entry name" value="YCF46 PROTEIN"/>
    <property type="match status" value="1"/>
</dbReference>
<evidence type="ECO:0000256" key="1">
    <source>
        <dbReference type="ARBA" id="ARBA00004229"/>
    </source>
</evidence>